<protein>
    <submittedName>
        <fullName evidence="3">X-Pro dipeptidyl-peptidase-like protein</fullName>
    </submittedName>
</protein>
<dbReference type="Gene3D" id="3.40.50.1820">
    <property type="entry name" value="alpha/beta hydrolase"/>
    <property type="match status" value="1"/>
</dbReference>
<accession>A0A318E711</accession>
<keyword evidence="4" id="KW-1185">Reference proteome</keyword>
<dbReference type="GO" id="GO:0016787">
    <property type="term" value="F:hydrolase activity"/>
    <property type="evidence" value="ECO:0007669"/>
    <property type="project" value="InterPro"/>
</dbReference>
<dbReference type="InterPro" id="IPR000383">
    <property type="entry name" value="Xaa-Pro-like_dom"/>
</dbReference>
<dbReference type="EMBL" id="QICN01000013">
    <property type="protein sequence ID" value="PXV64291.1"/>
    <property type="molecule type" value="Genomic_DNA"/>
</dbReference>
<dbReference type="SUPFAM" id="SSF53474">
    <property type="entry name" value="alpha/beta-Hydrolases"/>
    <property type="match status" value="1"/>
</dbReference>
<evidence type="ECO:0000313" key="3">
    <source>
        <dbReference type="EMBL" id="PXV64291.1"/>
    </source>
</evidence>
<dbReference type="RefSeq" id="WP_170124115.1">
    <property type="nucleotide sequence ID" value="NZ_CAWNXA010000013.1"/>
</dbReference>
<evidence type="ECO:0000256" key="1">
    <source>
        <dbReference type="SAM" id="MobiDB-lite"/>
    </source>
</evidence>
<name>A0A318E711_9GAMM</name>
<organism evidence="3 4">
    <name type="scientific">Sinimarinibacterium flocculans</name>
    <dbReference type="NCBI Taxonomy" id="985250"/>
    <lineage>
        <taxon>Bacteria</taxon>
        <taxon>Pseudomonadati</taxon>
        <taxon>Pseudomonadota</taxon>
        <taxon>Gammaproteobacteria</taxon>
        <taxon>Nevskiales</taxon>
        <taxon>Nevskiaceae</taxon>
        <taxon>Sinimarinibacterium</taxon>
    </lineage>
</organism>
<dbReference type="InterPro" id="IPR029058">
    <property type="entry name" value="AB_hydrolase_fold"/>
</dbReference>
<reference evidence="3 4" key="1">
    <citation type="submission" date="2018-04" db="EMBL/GenBank/DDBJ databases">
        <title>Genomic Encyclopedia of Type Strains, Phase IV (KMG-IV): sequencing the most valuable type-strain genomes for metagenomic binning, comparative biology and taxonomic classification.</title>
        <authorList>
            <person name="Goeker M."/>
        </authorList>
    </citation>
    <scope>NUCLEOTIDE SEQUENCE [LARGE SCALE GENOMIC DNA]</scope>
    <source>
        <strain evidence="3 4">DSM 104150</strain>
    </source>
</reference>
<evidence type="ECO:0000259" key="2">
    <source>
        <dbReference type="Pfam" id="PF02129"/>
    </source>
</evidence>
<dbReference type="Proteomes" id="UP000248330">
    <property type="component" value="Unassembled WGS sequence"/>
</dbReference>
<feature type="compositionally biased region" description="Basic and acidic residues" evidence="1">
    <location>
        <begin position="41"/>
        <end position="56"/>
    </location>
</feature>
<evidence type="ECO:0000313" key="4">
    <source>
        <dbReference type="Proteomes" id="UP000248330"/>
    </source>
</evidence>
<feature type="region of interest" description="Disordered" evidence="1">
    <location>
        <begin position="39"/>
        <end position="59"/>
    </location>
</feature>
<dbReference type="AlphaFoldDB" id="A0A318E711"/>
<proteinExistence type="predicted"/>
<dbReference type="Pfam" id="PF02129">
    <property type="entry name" value="Peptidase_S15"/>
    <property type="match status" value="1"/>
</dbReference>
<feature type="domain" description="Xaa-Pro dipeptidyl-peptidase-like" evidence="2">
    <location>
        <begin position="75"/>
        <end position="340"/>
    </location>
</feature>
<gene>
    <name evidence="3" type="ORF">C8D93_11385</name>
</gene>
<sequence>MGVLWLIVSMGGVLFGRARKIWSALAVVALVTLSACGGSDSPREDGGDSSFPRRLEGGGAPLQKTSYTVSMPSFDGAEIFFTVFQPELPANTPAPLVLHSHGWGLFGIRSFDTNPVTDVVFGDAPAAAAEKAWNEGYFVISFDQRGWGRSQGQVKVQDPDFEGRDVAAIIDWAVDHLSPHLARWQGDPVVGGLGLSYGGGFQTIGAAVDSRIDAIVPTATWYDLTYSLMPGGVPKSLWATVLVGSSVISGIADPFIYRALFEGLLLNELGEDSQRRLANNGLASFCEGRREDGRTAPKVDAFFVQGLHDQLFNANEAVWMAQCLDATGADTRLLLQRDGHIIPLLQQSGNQILFGVEFDVQCGDRRLNVPTMMFDFLNEKLRGVRPAQAIPKVCITQSTTSGVVLDAVPTGGSPFVAADQTVVTGLLPGAVLGLLQTLEPAVLQGLLAQLPGNTASLVEALVSGLRNPTEDFAAVIPELLNLLPPQLLNELLTFENFAPLLTAEQRTVVAGIPEVSLFVSGSDLAAPILYYGIGVRRMGGDVGLLHEQVMPNREGGLQEFPLAGVSVELQPGDTIGLLIMPFHPQFFSSFARVPTPVTVGGTVKLPILGP</sequence>
<comment type="caution">
    <text evidence="3">The sequence shown here is derived from an EMBL/GenBank/DDBJ whole genome shotgun (WGS) entry which is preliminary data.</text>
</comment>